<dbReference type="InterPro" id="IPR036998">
    <property type="entry name" value="Porin_LamB_sf"/>
</dbReference>
<evidence type="ECO:0000313" key="11">
    <source>
        <dbReference type="EMBL" id="RKR03325.1"/>
    </source>
</evidence>
<protein>
    <submittedName>
        <fullName evidence="11">Maltoporin</fullName>
    </submittedName>
</protein>
<dbReference type="GO" id="GO:0015774">
    <property type="term" value="P:polysaccharide transport"/>
    <property type="evidence" value="ECO:0007669"/>
    <property type="project" value="TreeGrafter"/>
</dbReference>
<keyword evidence="6" id="KW-0406">Ion transport</keyword>
<dbReference type="PANTHER" id="PTHR38762">
    <property type="entry name" value="CRYPTIC OUTER MEMBRANE PORIN BGLH-RELATED"/>
    <property type="match status" value="1"/>
</dbReference>
<evidence type="ECO:0000256" key="10">
    <source>
        <dbReference type="SAM" id="SignalP"/>
    </source>
</evidence>
<evidence type="ECO:0000313" key="12">
    <source>
        <dbReference type="Proteomes" id="UP000281975"/>
    </source>
</evidence>
<dbReference type="NCBIfam" id="NF006860">
    <property type="entry name" value="PRK09360.1"/>
    <property type="match status" value="1"/>
</dbReference>
<keyword evidence="12" id="KW-1185">Reference proteome</keyword>
<sequence>MKIRNRHTFHRPLLLGLLGATCMAPALAHAAINPYFFGYARSGIGSTAGGGAQTCFQAAGAPAKYRLGNECETYAEIGLGAQVYQQQDTTFDFRSRVAYVTSQSNDDESLQDDGNNIALREMFVTGKNVIDGLPGATLWAGKRFYRRHDIHMNDFYYWDVSGPGVGIEDIDVGTGKLSLAWTRASGSTDDRFPDAGERLSGDTVDVRWSEIPVNPGGSLELGVDYGEANLSDWQEDLLESQDIDPDDADKGWLGTIQHTQANWFGGYNKLALQYGTDGILTPNNSVGRVSNLESRDGHMWRVLDHGHIWLVPNQLDMLYAVIYEDKNFNDNTGREWYSAGVRPVYYWTDIMSTALELGYDYIKPQSAASNGGNNHVTKVTLAQQWSAGRGALVRPTIRLFATYADWSGNAYNVDGAPGDTDYDRGSENIAVGNGPSNVDFDDGDGVTFGAQIEVWFGD</sequence>
<evidence type="ECO:0000256" key="3">
    <source>
        <dbReference type="ARBA" id="ARBA00022448"/>
    </source>
</evidence>
<keyword evidence="8" id="KW-0472">Membrane</keyword>
<evidence type="ECO:0000256" key="7">
    <source>
        <dbReference type="ARBA" id="ARBA00023114"/>
    </source>
</evidence>
<evidence type="ECO:0000256" key="9">
    <source>
        <dbReference type="ARBA" id="ARBA00023237"/>
    </source>
</evidence>
<keyword evidence="3" id="KW-0813">Transport</keyword>
<feature type="signal peptide" evidence="10">
    <location>
        <begin position="1"/>
        <end position="30"/>
    </location>
</feature>
<evidence type="ECO:0000256" key="1">
    <source>
        <dbReference type="ARBA" id="ARBA00004571"/>
    </source>
</evidence>
<dbReference type="OrthoDB" id="106611at2"/>
<keyword evidence="7" id="KW-0626">Porin</keyword>
<dbReference type="InterPro" id="IPR003192">
    <property type="entry name" value="Porin_LamB"/>
</dbReference>
<proteinExistence type="inferred from homology"/>
<dbReference type="CDD" id="cd01346">
    <property type="entry name" value="Maltoporin-like"/>
    <property type="match status" value="1"/>
</dbReference>
<evidence type="ECO:0000256" key="6">
    <source>
        <dbReference type="ARBA" id="ARBA00023065"/>
    </source>
</evidence>
<evidence type="ECO:0000256" key="8">
    <source>
        <dbReference type="ARBA" id="ARBA00023136"/>
    </source>
</evidence>
<dbReference type="GO" id="GO:0009279">
    <property type="term" value="C:cell outer membrane"/>
    <property type="evidence" value="ECO:0007669"/>
    <property type="project" value="UniProtKB-SubCell"/>
</dbReference>
<reference evidence="11 12" key="1">
    <citation type="submission" date="2018-10" db="EMBL/GenBank/DDBJ databases">
        <title>Genomic Encyclopedia of Type Strains, Phase IV (KMG-IV): sequencing the most valuable type-strain genomes for metagenomic binning, comparative biology and taxonomic classification.</title>
        <authorList>
            <person name="Goeker M."/>
        </authorList>
    </citation>
    <scope>NUCLEOTIDE SEQUENCE [LARGE SCALE GENOMIC DNA]</scope>
    <source>
        <strain evidence="11 12">DSM 23229</strain>
    </source>
</reference>
<dbReference type="GO" id="GO:0006811">
    <property type="term" value="P:monoatomic ion transport"/>
    <property type="evidence" value="ECO:0007669"/>
    <property type="project" value="UniProtKB-KW"/>
</dbReference>
<comment type="caution">
    <text evidence="11">The sequence shown here is derived from an EMBL/GenBank/DDBJ whole genome shotgun (WGS) entry which is preliminary data.</text>
</comment>
<dbReference type="GO" id="GO:0015288">
    <property type="term" value="F:porin activity"/>
    <property type="evidence" value="ECO:0007669"/>
    <property type="project" value="UniProtKB-KW"/>
</dbReference>
<dbReference type="Gene3D" id="2.40.170.10">
    <property type="entry name" value="Porin, LamB type"/>
    <property type="match status" value="1"/>
</dbReference>
<comment type="similarity">
    <text evidence="2">Belongs to the porin LamB (TC 1.B.3) family.</text>
</comment>
<dbReference type="InterPro" id="IPR050286">
    <property type="entry name" value="G_neg_Bact_CarbUptk_Porin"/>
</dbReference>
<feature type="chain" id="PRO_5019521065" evidence="10">
    <location>
        <begin position="31"/>
        <end position="458"/>
    </location>
</feature>
<accession>A0A420WW39</accession>
<dbReference type="Proteomes" id="UP000281975">
    <property type="component" value="Unassembled WGS sequence"/>
</dbReference>
<evidence type="ECO:0000256" key="4">
    <source>
        <dbReference type="ARBA" id="ARBA00022452"/>
    </source>
</evidence>
<name>A0A420WW39_9GAMM</name>
<dbReference type="AlphaFoldDB" id="A0A420WW39"/>
<keyword evidence="4" id="KW-1134">Transmembrane beta strand</keyword>
<comment type="subcellular location">
    <subcellularLocation>
        <location evidence="1">Cell outer membrane</location>
        <topology evidence="1">Multi-pass membrane protein</topology>
    </subcellularLocation>
</comment>
<keyword evidence="5" id="KW-0812">Transmembrane</keyword>
<dbReference type="EMBL" id="RBIN01000005">
    <property type="protein sequence ID" value="RKR03325.1"/>
    <property type="molecule type" value="Genomic_DNA"/>
</dbReference>
<dbReference type="SUPFAM" id="SSF56935">
    <property type="entry name" value="Porins"/>
    <property type="match status" value="1"/>
</dbReference>
<dbReference type="GO" id="GO:0046930">
    <property type="term" value="C:pore complex"/>
    <property type="evidence" value="ECO:0007669"/>
    <property type="project" value="UniProtKB-KW"/>
</dbReference>
<organism evidence="11 12">
    <name type="scientific">Kushneria sinocarnis</name>
    <dbReference type="NCBI Taxonomy" id="595502"/>
    <lineage>
        <taxon>Bacteria</taxon>
        <taxon>Pseudomonadati</taxon>
        <taxon>Pseudomonadota</taxon>
        <taxon>Gammaproteobacteria</taxon>
        <taxon>Oceanospirillales</taxon>
        <taxon>Halomonadaceae</taxon>
        <taxon>Kushneria</taxon>
    </lineage>
</organism>
<keyword evidence="9" id="KW-0998">Cell outer membrane</keyword>
<dbReference type="Pfam" id="PF02264">
    <property type="entry name" value="LamB"/>
    <property type="match status" value="1"/>
</dbReference>
<evidence type="ECO:0000256" key="2">
    <source>
        <dbReference type="ARBA" id="ARBA00007055"/>
    </source>
</evidence>
<dbReference type="RefSeq" id="WP_121172806.1">
    <property type="nucleotide sequence ID" value="NZ_RBIN01000005.1"/>
</dbReference>
<dbReference type="PANTHER" id="PTHR38762:SF1">
    <property type="entry name" value="CRYPTIC OUTER MEMBRANE PORIN BGLH-RELATED"/>
    <property type="match status" value="1"/>
</dbReference>
<dbReference type="GO" id="GO:0015144">
    <property type="term" value="F:carbohydrate transmembrane transporter activity"/>
    <property type="evidence" value="ECO:0007669"/>
    <property type="project" value="TreeGrafter"/>
</dbReference>
<evidence type="ECO:0000256" key="5">
    <source>
        <dbReference type="ARBA" id="ARBA00022692"/>
    </source>
</evidence>
<keyword evidence="10" id="KW-0732">Signal</keyword>
<gene>
    <name evidence="11" type="ORF">C7446_1846</name>
</gene>